<keyword evidence="2" id="KW-1185">Reference proteome</keyword>
<dbReference type="RefSeq" id="WP_264433356.1">
    <property type="nucleotide sequence ID" value="NZ_CP081495.1"/>
</dbReference>
<evidence type="ECO:0000313" key="2">
    <source>
        <dbReference type="Proteomes" id="UP001163328"/>
    </source>
</evidence>
<dbReference type="Proteomes" id="UP001163328">
    <property type="component" value="Chromosome"/>
</dbReference>
<dbReference type="SUPFAM" id="SSF52540">
    <property type="entry name" value="P-loop containing nucleoside triphosphate hydrolases"/>
    <property type="match status" value="1"/>
</dbReference>
<reference evidence="1" key="1">
    <citation type="submission" date="2021-08" db="EMBL/GenBank/DDBJ databases">
        <title>Flavobacterium sp. strain CC-SYL302.</title>
        <authorList>
            <person name="Lin S.-Y."/>
            <person name="Lee T.-H."/>
            <person name="Young C.-C."/>
        </authorList>
    </citation>
    <scope>NUCLEOTIDE SEQUENCE</scope>
    <source>
        <strain evidence="1">CC-SYL302</strain>
    </source>
</reference>
<gene>
    <name evidence="1" type="ORF">K5I29_11070</name>
</gene>
<protein>
    <submittedName>
        <fullName evidence="1">Uncharacterized protein</fullName>
    </submittedName>
</protein>
<dbReference type="InterPro" id="IPR027417">
    <property type="entry name" value="P-loop_NTPase"/>
</dbReference>
<evidence type="ECO:0000313" key="1">
    <source>
        <dbReference type="EMBL" id="UYW01024.1"/>
    </source>
</evidence>
<dbReference type="EMBL" id="CP081495">
    <property type="protein sequence ID" value="UYW01024.1"/>
    <property type="molecule type" value="Genomic_DNA"/>
</dbReference>
<name>A0ABY6LXG4_9FLAO</name>
<sequence length="167" mass="19221">MRVAGKTTFLKTLGAKVLPGSNNIEEYDSFTFNLDSGKKIYIGAGKDIGGHTTYINQYTKIIEKADVIFYFLDIEKYLNNYIDPIDGLHYRRDCNSRLDLINIHKDSKKVIIFATHKDKLMITESIAKSKFFDLMKDKKYSEMLEGIIFINLTNISETKSVINKIFN</sequence>
<organism evidence="1 2">
    <name type="scientific">Flavobacterium agricola</name>
    <dbReference type="NCBI Taxonomy" id="2870839"/>
    <lineage>
        <taxon>Bacteria</taxon>
        <taxon>Pseudomonadati</taxon>
        <taxon>Bacteroidota</taxon>
        <taxon>Flavobacteriia</taxon>
        <taxon>Flavobacteriales</taxon>
        <taxon>Flavobacteriaceae</taxon>
        <taxon>Flavobacterium</taxon>
    </lineage>
</organism>
<proteinExistence type="predicted"/>
<accession>A0ABY6LXG4</accession>